<dbReference type="InterPro" id="IPR051459">
    <property type="entry name" value="Cytochrome_c-type_DH"/>
</dbReference>
<proteinExistence type="predicted"/>
<dbReference type="EMBL" id="QTJU01000003">
    <property type="protein sequence ID" value="RFM28181.1"/>
    <property type="molecule type" value="Genomic_DNA"/>
</dbReference>
<dbReference type="Pfam" id="PF00034">
    <property type="entry name" value="Cytochrom_C"/>
    <property type="match status" value="1"/>
</dbReference>
<keyword evidence="1 4" id="KW-0349">Heme</keyword>
<gene>
    <name evidence="6" type="ORF">DXN05_11715</name>
</gene>
<dbReference type="GO" id="GO:0009055">
    <property type="term" value="F:electron transfer activity"/>
    <property type="evidence" value="ECO:0007669"/>
    <property type="project" value="InterPro"/>
</dbReference>
<keyword evidence="3 4" id="KW-0408">Iron</keyword>
<dbReference type="SUPFAM" id="SSF46626">
    <property type="entry name" value="Cytochrome c"/>
    <property type="match status" value="2"/>
</dbReference>
<comment type="caution">
    <text evidence="6">The sequence shown here is derived from an EMBL/GenBank/DDBJ whole genome shotgun (WGS) entry which is preliminary data.</text>
</comment>
<dbReference type="PANTHER" id="PTHR35008">
    <property type="entry name" value="BLL4482 PROTEIN-RELATED"/>
    <property type="match status" value="1"/>
</dbReference>
<dbReference type="GO" id="GO:0020037">
    <property type="term" value="F:heme binding"/>
    <property type="evidence" value="ECO:0007669"/>
    <property type="project" value="InterPro"/>
</dbReference>
<feature type="domain" description="Cytochrome c" evidence="5">
    <location>
        <begin position="42"/>
        <end position="156"/>
    </location>
</feature>
<keyword evidence="7" id="KW-1185">Reference proteome</keyword>
<protein>
    <submittedName>
        <fullName evidence="6">Cytochrome C</fullName>
    </submittedName>
</protein>
<keyword evidence="2 4" id="KW-0479">Metal-binding</keyword>
<organism evidence="6 7">
    <name type="scientific">Deminuibacter soli</name>
    <dbReference type="NCBI Taxonomy" id="2291815"/>
    <lineage>
        <taxon>Bacteria</taxon>
        <taxon>Pseudomonadati</taxon>
        <taxon>Bacteroidota</taxon>
        <taxon>Chitinophagia</taxon>
        <taxon>Chitinophagales</taxon>
        <taxon>Chitinophagaceae</taxon>
        <taxon>Deminuibacter</taxon>
    </lineage>
</organism>
<dbReference type="GO" id="GO:0046872">
    <property type="term" value="F:metal ion binding"/>
    <property type="evidence" value="ECO:0007669"/>
    <property type="project" value="UniProtKB-KW"/>
</dbReference>
<accession>A0A3E1NJX8</accession>
<dbReference type="InterPro" id="IPR009056">
    <property type="entry name" value="Cyt_c-like_dom"/>
</dbReference>
<evidence type="ECO:0000313" key="7">
    <source>
        <dbReference type="Proteomes" id="UP000261284"/>
    </source>
</evidence>
<evidence type="ECO:0000259" key="5">
    <source>
        <dbReference type="PROSITE" id="PS51007"/>
    </source>
</evidence>
<dbReference type="PANTHER" id="PTHR35008:SF4">
    <property type="entry name" value="BLL4482 PROTEIN"/>
    <property type="match status" value="1"/>
</dbReference>
<dbReference type="InterPro" id="IPR036909">
    <property type="entry name" value="Cyt_c-like_dom_sf"/>
</dbReference>
<sequence length="321" mass="34948">MKKVALVFLGIIVLLTAGIAYVAFALPDVGKAPNLTVDVTPEKIKRGEYLANHVAVCMDCHSTRNWQAFAGPPVPGTLGKGGEHFSKDMGFPGDFYAPNITPAALKDWTDGELFRAITCGVNKNGKAMFPLMPYPAYGKMDKEDVYDIIAYLRSIPAIDNRVPASSPAFPVSFLLNTMPVKQTPAQRPAITNTLAYGAYLVNMAGCIECHTPDKRGQIIKEKAFNGGRIFKMPGGILRSPNLTPDTATGIGTWTAAAFVQRFKAYAGANAIQPVQQHSMNTPMPWLMYADMTHDDLTAIYTYLHSLPPVHNAVNRFTANQP</sequence>
<evidence type="ECO:0000256" key="3">
    <source>
        <dbReference type="ARBA" id="ARBA00023004"/>
    </source>
</evidence>
<reference evidence="6 7" key="1">
    <citation type="submission" date="2018-08" db="EMBL/GenBank/DDBJ databases">
        <title>Chitinophagaceae sp. K23C18032701, a novel bacterium isolated from forest soil.</title>
        <authorList>
            <person name="Wang C."/>
        </authorList>
    </citation>
    <scope>NUCLEOTIDE SEQUENCE [LARGE SCALE GENOMIC DNA]</scope>
    <source>
        <strain evidence="6 7">K23C18032701</strain>
    </source>
</reference>
<dbReference type="Proteomes" id="UP000261284">
    <property type="component" value="Unassembled WGS sequence"/>
</dbReference>
<dbReference type="RefSeq" id="WP_116847427.1">
    <property type="nucleotide sequence ID" value="NZ_QTJU01000003.1"/>
</dbReference>
<dbReference type="PROSITE" id="PS51007">
    <property type="entry name" value="CYTC"/>
    <property type="match status" value="2"/>
</dbReference>
<name>A0A3E1NJX8_9BACT</name>
<dbReference type="Gene3D" id="1.10.760.10">
    <property type="entry name" value="Cytochrome c-like domain"/>
    <property type="match status" value="2"/>
</dbReference>
<evidence type="ECO:0000256" key="4">
    <source>
        <dbReference type="PROSITE-ProRule" id="PRU00433"/>
    </source>
</evidence>
<feature type="domain" description="Cytochrome c" evidence="5">
    <location>
        <begin position="192"/>
        <end position="307"/>
    </location>
</feature>
<evidence type="ECO:0000256" key="2">
    <source>
        <dbReference type="ARBA" id="ARBA00022723"/>
    </source>
</evidence>
<dbReference type="AlphaFoldDB" id="A0A3E1NJX8"/>
<evidence type="ECO:0000256" key="1">
    <source>
        <dbReference type="ARBA" id="ARBA00022617"/>
    </source>
</evidence>
<evidence type="ECO:0000313" key="6">
    <source>
        <dbReference type="EMBL" id="RFM28181.1"/>
    </source>
</evidence>
<dbReference type="OrthoDB" id="9809720at2"/>